<dbReference type="AlphaFoldDB" id="A0A919XMI3"/>
<proteinExistence type="predicted"/>
<dbReference type="Pfam" id="PF12686">
    <property type="entry name" value="DUF3800"/>
    <property type="match status" value="1"/>
</dbReference>
<evidence type="ECO:0000313" key="2">
    <source>
        <dbReference type="Proteomes" id="UP000679779"/>
    </source>
</evidence>
<evidence type="ECO:0000313" key="1">
    <source>
        <dbReference type="EMBL" id="GIO33140.1"/>
    </source>
</evidence>
<evidence type="ECO:0008006" key="3">
    <source>
        <dbReference type="Google" id="ProtNLM"/>
    </source>
</evidence>
<name>A0A919XMI3_9BACL</name>
<comment type="caution">
    <text evidence="1">The sequence shown here is derived from an EMBL/GenBank/DDBJ whole genome shotgun (WGS) entry which is preliminary data.</text>
</comment>
<dbReference type="EMBL" id="BORQ01000005">
    <property type="protein sequence ID" value="GIO33140.1"/>
    <property type="molecule type" value="Genomic_DNA"/>
</dbReference>
<dbReference type="Proteomes" id="UP000679779">
    <property type="component" value="Unassembled WGS sequence"/>
</dbReference>
<keyword evidence="2" id="KW-1185">Reference proteome</keyword>
<reference evidence="1" key="1">
    <citation type="submission" date="2021-03" db="EMBL/GenBank/DDBJ databases">
        <title>Antimicrobial resistance genes in bacteria isolated from Japanese honey, and their potential for conferring macrolide and lincosamide resistance in the American foulbrood pathogen Paenibacillus larvae.</title>
        <authorList>
            <person name="Okamoto M."/>
            <person name="Kumagai M."/>
            <person name="Kanamori H."/>
            <person name="Takamatsu D."/>
        </authorList>
    </citation>
    <scope>NUCLEOTIDE SEQUENCE</scope>
    <source>
        <strain evidence="1">J2TS6</strain>
    </source>
</reference>
<dbReference type="InterPro" id="IPR024524">
    <property type="entry name" value="DUF3800"/>
</dbReference>
<protein>
    <recommendedName>
        <fullName evidence="3">DUF3800 domain-containing protein</fullName>
    </recommendedName>
</protein>
<dbReference type="RefSeq" id="WP_212958318.1">
    <property type="nucleotide sequence ID" value="NZ_BORQ01000005.1"/>
</dbReference>
<gene>
    <name evidence="1" type="ORF">J2TS6_42810</name>
</gene>
<accession>A0A919XMI3</accession>
<sequence length="279" mass="33310">MQYIIYTDESEKYGKYYGNFYGGDLIRSADFDAINSALNTKREALNIHGEIKWQKVGEAYLDKYTQMMELFFNYIAQDKIKIRIMFTQNILQPTGLSKEQKENQYFLLYYQFFKHVFGFQYSNPSSFRPISLYIMMDQLPDKKEKNERFKKFIYNLQDTDVFRKARLHFNSMSDIGEATSHDHIILQCLDVVLGSIEFKLNGKNEEKPEGKRVRGKRTRAKEKLYKYINKRIREIYPGFNVGDSTGISTHADRWNHPYRHWKFIPSNNQINKNYVPKRK</sequence>
<organism evidence="1 2">
    <name type="scientific">Paenibacillus albilobatus</name>
    <dbReference type="NCBI Taxonomy" id="2716884"/>
    <lineage>
        <taxon>Bacteria</taxon>
        <taxon>Bacillati</taxon>
        <taxon>Bacillota</taxon>
        <taxon>Bacilli</taxon>
        <taxon>Bacillales</taxon>
        <taxon>Paenibacillaceae</taxon>
        <taxon>Paenibacillus</taxon>
    </lineage>
</organism>